<dbReference type="GO" id="GO:0022857">
    <property type="term" value="F:transmembrane transporter activity"/>
    <property type="evidence" value="ECO:0007669"/>
    <property type="project" value="InterPro"/>
</dbReference>
<evidence type="ECO:0000256" key="1">
    <source>
        <dbReference type="ARBA" id="ARBA00004162"/>
    </source>
</evidence>
<dbReference type="GO" id="GO:0015031">
    <property type="term" value="P:protein transport"/>
    <property type="evidence" value="ECO:0007669"/>
    <property type="project" value="UniProtKB-KW"/>
</dbReference>
<dbReference type="EMBL" id="AODQ01000042">
    <property type="protein sequence ID" value="EMR02887.1"/>
    <property type="molecule type" value="Genomic_DNA"/>
</dbReference>
<comment type="caution">
    <text evidence="9">The sequence shown here is derived from an EMBL/GenBank/DDBJ whole genome shotgun (WGS) entry which is preliminary data.</text>
</comment>
<name>M7N6I0_9BACT</name>
<evidence type="ECO:0000256" key="5">
    <source>
        <dbReference type="ARBA" id="ARBA00022989"/>
    </source>
</evidence>
<comment type="similarity">
    <text evidence="2 7">Belongs to the ExbD/TolR family.</text>
</comment>
<sequence>MALQSKNKVDPAFSMSSMTDIIFLLLIFFMLTSSFITPSGLNVSLPSAKKSEIVMQKISVTITEDLQYFVNNQPASRTDIESLLRTELAANGTETEGVVVLHVDKAVPTEHFVEVAGIAASLNAKVTIATTPGDTKRK</sequence>
<dbReference type="eggNOG" id="COG0848">
    <property type="taxonomic scope" value="Bacteria"/>
</dbReference>
<evidence type="ECO:0000256" key="4">
    <source>
        <dbReference type="ARBA" id="ARBA00022692"/>
    </source>
</evidence>
<dbReference type="PATRIC" id="fig|1279009.4.peg.2010"/>
<dbReference type="AlphaFoldDB" id="M7N6I0"/>
<evidence type="ECO:0000256" key="6">
    <source>
        <dbReference type="ARBA" id="ARBA00023136"/>
    </source>
</evidence>
<keyword evidence="5 8" id="KW-1133">Transmembrane helix</keyword>
<keyword evidence="10" id="KW-1185">Reference proteome</keyword>
<keyword evidence="7" id="KW-0653">Protein transport</keyword>
<evidence type="ECO:0000256" key="2">
    <source>
        <dbReference type="ARBA" id="ARBA00005811"/>
    </source>
</evidence>
<keyword evidence="6 8" id="KW-0472">Membrane</keyword>
<evidence type="ECO:0000313" key="9">
    <source>
        <dbReference type="EMBL" id="EMR02887.1"/>
    </source>
</evidence>
<dbReference type="PANTHER" id="PTHR30558">
    <property type="entry name" value="EXBD MEMBRANE COMPONENT OF PMF-DRIVEN MACROMOLECULE IMPORT SYSTEM"/>
    <property type="match status" value="1"/>
</dbReference>
<keyword evidence="7" id="KW-0813">Transport</keyword>
<proteinExistence type="inferred from homology"/>
<dbReference type="Gene3D" id="3.30.420.270">
    <property type="match status" value="1"/>
</dbReference>
<keyword evidence="3" id="KW-1003">Cell membrane</keyword>
<dbReference type="RefSeq" id="WP_009195377.1">
    <property type="nucleotide sequence ID" value="NZ_AODQ01000042.1"/>
</dbReference>
<evidence type="ECO:0000256" key="3">
    <source>
        <dbReference type="ARBA" id="ARBA00022475"/>
    </source>
</evidence>
<evidence type="ECO:0000313" key="10">
    <source>
        <dbReference type="Proteomes" id="UP000011910"/>
    </source>
</evidence>
<dbReference type="STRING" id="1279009.ADICEAN_01981"/>
<dbReference type="PANTHER" id="PTHR30558:SF3">
    <property type="entry name" value="BIOPOLYMER TRANSPORT PROTEIN EXBD-RELATED"/>
    <property type="match status" value="1"/>
</dbReference>
<organism evidence="9 10">
    <name type="scientific">Cesiribacter andamanensis AMV16</name>
    <dbReference type="NCBI Taxonomy" id="1279009"/>
    <lineage>
        <taxon>Bacteria</taxon>
        <taxon>Pseudomonadati</taxon>
        <taxon>Bacteroidota</taxon>
        <taxon>Cytophagia</taxon>
        <taxon>Cytophagales</taxon>
        <taxon>Cesiribacteraceae</taxon>
        <taxon>Cesiribacter</taxon>
    </lineage>
</organism>
<dbReference type="InterPro" id="IPR003400">
    <property type="entry name" value="ExbD"/>
</dbReference>
<comment type="subcellular location">
    <subcellularLocation>
        <location evidence="1">Cell membrane</location>
        <topology evidence="1">Single-pass membrane protein</topology>
    </subcellularLocation>
    <subcellularLocation>
        <location evidence="7">Cell membrane</location>
        <topology evidence="7">Single-pass type II membrane protein</topology>
    </subcellularLocation>
</comment>
<reference evidence="9 10" key="1">
    <citation type="journal article" date="2013" name="Genome Announc.">
        <title>Draft Genome Sequence of Cesiribacter andamanensis Strain AMV16T, Isolated from a Soil Sample from a Mud Volcano in the Andaman Islands, India.</title>
        <authorList>
            <person name="Shivaji S."/>
            <person name="Ara S."/>
            <person name="Begum Z."/>
            <person name="Srinivas T.N."/>
            <person name="Singh A."/>
            <person name="Kumar Pinnaka A."/>
        </authorList>
    </citation>
    <scope>NUCLEOTIDE SEQUENCE [LARGE SCALE GENOMIC DNA]</scope>
    <source>
        <strain evidence="9 10">AMV16</strain>
    </source>
</reference>
<dbReference type="Proteomes" id="UP000011910">
    <property type="component" value="Unassembled WGS sequence"/>
</dbReference>
<dbReference type="Pfam" id="PF02472">
    <property type="entry name" value="ExbD"/>
    <property type="match status" value="1"/>
</dbReference>
<evidence type="ECO:0000256" key="8">
    <source>
        <dbReference type="SAM" id="Phobius"/>
    </source>
</evidence>
<feature type="transmembrane region" description="Helical" evidence="8">
    <location>
        <begin position="21"/>
        <end position="41"/>
    </location>
</feature>
<dbReference type="GO" id="GO:0005886">
    <property type="term" value="C:plasma membrane"/>
    <property type="evidence" value="ECO:0007669"/>
    <property type="project" value="UniProtKB-SubCell"/>
</dbReference>
<evidence type="ECO:0000256" key="7">
    <source>
        <dbReference type="RuleBase" id="RU003879"/>
    </source>
</evidence>
<keyword evidence="4 7" id="KW-0812">Transmembrane</keyword>
<gene>
    <name evidence="9" type="ORF">ADICEAN_01981</name>
</gene>
<accession>M7N6I0</accession>
<dbReference type="OrthoDB" id="9793581at2"/>
<protein>
    <submittedName>
        <fullName evidence="9">Protein TolR</fullName>
    </submittedName>
</protein>